<dbReference type="Proteomes" id="UP001230915">
    <property type="component" value="Unassembled WGS sequence"/>
</dbReference>
<comment type="similarity">
    <text evidence="7">Belongs to the glycosyltransferase group 1 family.</text>
</comment>
<reference evidence="9 10" key="1">
    <citation type="submission" date="2023-08" db="EMBL/GenBank/DDBJ databases">
        <title>Mesonia sp. MT50, isolated from deep-sea sediment of the Mariana Trench.</title>
        <authorList>
            <person name="Fu H."/>
        </authorList>
    </citation>
    <scope>NUCLEOTIDE SEQUENCE [LARGE SCALE GENOMIC DNA]</scope>
    <source>
        <strain evidence="9 10">MT50</strain>
    </source>
</reference>
<keyword evidence="7" id="KW-0448">Lipopolysaccharide biosynthesis</keyword>
<evidence type="ECO:0000256" key="5">
    <source>
        <dbReference type="ARBA" id="ARBA00031445"/>
    </source>
</evidence>
<gene>
    <name evidence="9" type="ORF">RBU60_11040</name>
</gene>
<keyword evidence="10" id="KW-1185">Reference proteome</keyword>
<dbReference type="RefSeq" id="WP_308865081.1">
    <property type="nucleotide sequence ID" value="NZ_JAVHUL010000032.1"/>
</dbReference>
<dbReference type="EC" id="2.4.99.12" evidence="2 7"/>
<comment type="pathway">
    <text evidence="1 7">Bacterial outer membrane biogenesis; LPS core biosynthesis.</text>
</comment>
<dbReference type="InterPro" id="IPR038107">
    <property type="entry name" value="Glycos_transf_N_sf"/>
</dbReference>
<dbReference type="Gene3D" id="3.40.50.11720">
    <property type="entry name" value="3-Deoxy-D-manno-octulosonic-acid transferase, N-terminal domain"/>
    <property type="match status" value="1"/>
</dbReference>
<dbReference type="Gene3D" id="3.40.50.2000">
    <property type="entry name" value="Glycogen Phosphorylase B"/>
    <property type="match status" value="1"/>
</dbReference>
<dbReference type="PANTHER" id="PTHR42755:SF1">
    <property type="entry name" value="3-DEOXY-D-MANNO-OCTULOSONIC ACID TRANSFERASE, MITOCHONDRIAL-RELATED"/>
    <property type="match status" value="1"/>
</dbReference>
<keyword evidence="7" id="KW-0472">Membrane</keyword>
<comment type="catalytic activity">
    <reaction evidence="6 7">
        <text>lipid IVA (E. coli) + CMP-3-deoxy-beta-D-manno-octulosonate = alpha-Kdo-(2-&gt;6)-lipid IVA (E. coli) + CMP + H(+)</text>
        <dbReference type="Rhea" id="RHEA:28066"/>
        <dbReference type="ChEBI" id="CHEBI:15378"/>
        <dbReference type="ChEBI" id="CHEBI:58603"/>
        <dbReference type="ChEBI" id="CHEBI:60364"/>
        <dbReference type="ChEBI" id="CHEBI:60377"/>
        <dbReference type="ChEBI" id="CHEBI:85987"/>
        <dbReference type="EC" id="2.4.99.12"/>
    </reaction>
</comment>
<protein>
    <recommendedName>
        <fullName evidence="3 7">3-deoxy-D-manno-octulosonic acid transferase</fullName>
        <shortName evidence="7">Kdo transferase</shortName>
        <ecNumber evidence="2 7">2.4.99.12</ecNumber>
    </recommendedName>
    <alternativeName>
        <fullName evidence="5 7">Lipid IV(A) 3-deoxy-D-manno-octulosonic acid transferase</fullName>
    </alternativeName>
</protein>
<comment type="function">
    <text evidence="7">Involved in lipopolysaccharide (LPS) biosynthesis. Catalyzes the transfer of 3-deoxy-D-manno-octulosonate (Kdo) residue(s) from CMP-Kdo to lipid IV(A), the tetraacyldisaccharide-1,4'-bisphosphate precursor of lipid A.</text>
</comment>
<evidence type="ECO:0000256" key="4">
    <source>
        <dbReference type="ARBA" id="ARBA00022679"/>
    </source>
</evidence>
<dbReference type="Pfam" id="PF04413">
    <property type="entry name" value="Glycos_transf_N"/>
    <property type="match status" value="1"/>
</dbReference>
<keyword evidence="4 7" id="KW-0808">Transferase</keyword>
<evidence type="ECO:0000256" key="7">
    <source>
        <dbReference type="RuleBase" id="RU365103"/>
    </source>
</evidence>
<evidence type="ECO:0000256" key="2">
    <source>
        <dbReference type="ARBA" id="ARBA00012621"/>
    </source>
</evidence>
<evidence type="ECO:0000313" key="9">
    <source>
        <dbReference type="EMBL" id="MDQ7918113.1"/>
    </source>
</evidence>
<dbReference type="InterPro" id="IPR039901">
    <property type="entry name" value="Kdotransferase"/>
</dbReference>
<evidence type="ECO:0000256" key="3">
    <source>
        <dbReference type="ARBA" id="ARBA00019077"/>
    </source>
</evidence>
<evidence type="ECO:0000259" key="8">
    <source>
        <dbReference type="Pfam" id="PF04413"/>
    </source>
</evidence>
<sequence>MKLFVNGRRDVFKKIQRKLPPKTNQRIWVHAASLGEYEQAVPVLQGLLELNPKCEIILSFFSPSGYEVKKNSEYASFVTYLPLDTPNNAKKFIQEIEPDMALFIKYEIWPYYLEELASKHIPTYLISANFRENQFLFHPLGKFMFKALQSFTHIFVQHQDSLTLLEEKGISTASVSGDTRYDRVFQQLQMQNHFAFAEEFKQQHLCMVCGSTWPEDEDLLLEVINKHPDLKLIIAPHEVEEKRIQALTQKLNTSYVLHSQLTNANLKETQVLIIDTIGLLSQLYAYADLAYVGGAAGNTGLHNILEPATFGIPILIGKNHSKFPEAKLLLEEKALFSVASKEELNRIVTKLITDTSFRLSTGENSFQFIQKNRGAQKRILSLIGGKMM</sequence>
<evidence type="ECO:0000256" key="6">
    <source>
        <dbReference type="ARBA" id="ARBA00049183"/>
    </source>
</evidence>
<evidence type="ECO:0000256" key="1">
    <source>
        <dbReference type="ARBA" id="ARBA00004713"/>
    </source>
</evidence>
<dbReference type="InterPro" id="IPR007507">
    <property type="entry name" value="Glycos_transf_N"/>
</dbReference>
<organism evidence="9 10">
    <name type="scientific">Mesonia profundi</name>
    <dbReference type="NCBI Taxonomy" id="3070998"/>
    <lineage>
        <taxon>Bacteria</taxon>
        <taxon>Pseudomonadati</taxon>
        <taxon>Bacteroidota</taxon>
        <taxon>Flavobacteriia</taxon>
        <taxon>Flavobacteriales</taxon>
        <taxon>Flavobacteriaceae</taxon>
        <taxon>Mesonia</taxon>
    </lineage>
</organism>
<comment type="caution">
    <text evidence="9">The sequence shown here is derived from an EMBL/GenBank/DDBJ whole genome shotgun (WGS) entry which is preliminary data.</text>
</comment>
<dbReference type="PANTHER" id="PTHR42755">
    <property type="entry name" value="3-DEOXY-MANNO-OCTULOSONATE CYTIDYLYLTRANSFERASE"/>
    <property type="match status" value="1"/>
</dbReference>
<accession>A0ABU1A328</accession>
<evidence type="ECO:0000313" key="10">
    <source>
        <dbReference type="Proteomes" id="UP001230915"/>
    </source>
</evidence>
<dbReference type="EMBL" id="JAVHUL010000032">
    <property type="protein sequence ID" value="MDQ7918113.1"/>
    <property type="molecule type" value="Genomic_DNA"/>
</dbReference>
<comment type="subcellular location">
    <subcellularLocation>
        <location evidence="7">Cell membrane</location>
    </subcellularLocation>
</comment>
<feature type="domain" description="3-deoxy-D-manno-octulosonic-acid transferase N-terminal" evidence="8">
    <location>
        <begin position="21"/>
        <end position="182"/>
    </location>
</feature>
<proteinExistence type="inferred from homology"/>
<dbReference type="SUPFAM" id="SSF53756">
    <property type="entry name" value="UDP-Glycosyltransferase/glycogen phosphorylase"/>
    <property type="match status" value="1"/>
</dbReference>
<keyword evidence="7" id="KW-1003">Cell membrane</keyword>
<name>A0ABU1A328_9FLAO</name>